<feature type="transmembrane region" description="Helical" evidence="1">
    <location>
        <begin position="147"/>
        <end position="164"/>
    </location>
</feature>
<comment type="caution">
    <text evidence="2">The sequence shown here is derived from an EMBL/GenBank/DDBJ whole genome shotgun (WGS) entry which is preliminary data.</text>
</comment>
<dbReference type="Proteomes" id="UP000176923">
    <property type="component" value="Unassembled WGS sequence"/>
</dbReference>
<feature type="transmembrane region" description="Helical" evidence="1">
    <location>
        <begin position="297"/>
        <end position="315"/>
    </location>
</feature>
<name>A0A1F5ZKH6_9BACT</name>
<protein>
    <recommendedName>
        <fullName evidence="4">Glycosyltransferase RgtA/B/C/D-like domain-containing protein</fullName>
    </recommendedName>
</protein>
<accession>A0A1F5ZKH6</accession>
<evidence type="ECO:0000313" key="2">
    <source>
        <dbReference type="EMBL" id="OGG12824.1"/>
    </source>
</evidence>
<feature type="transmembrane region" description="Helical" evidence="1">
    <location>
        <begin position="350"/>
        <end position="369"/>
    </location>
</feature>
<dbReference type="STRING" id="1798382.A3D77_07245"/>
<feature type="transmembrane region" description="Helical" evidence="1">
    <location>
        <begin position="170"/>
        <end position="200"/>
    </location>
</feature>
<dbReference type="EMBL" id="MFJL01000041">
    <property type="protein sequence ID" value="OGG12824.1"/>
    <property type="molecule type" value="Genomic_DNA"/>
</dbReference>
<feature type="transmembrane region" description="Helical" evidence="1">
    <location>
        <begin position="118"/>
        <end position="135"/>
    </location>
</feature>
<feature type="transmembrane region" description="Helical" evidence="1">
    <location>
        <begin position="374"/>
        <end position="392"/>
    </location>
</feature>
<evidence type="ECO:0008006" key="4">
    <source>
        <dbReference type="Google" id="ProtNLM"/>
    </source>
</evidence>
<proteinExistence type="predicted"/>
<dbReference type="AlphaFoldDB" id="A0A1F5ZKH6"/>
<feature type="transmembrane region" description="Helical" evidence="1">
    <location>
        <begin position="94"/>
        <end position="112"/>
    </location>
</feature>
<keyword evidence="1" id="KW-1133">Transmembrane helix</keyword>
<evidence type="ECO:0000313" key="3">
    <source>
        <dbReference type="Proteomes" id="UP000176923"/>
    </source>
</evidence>
<feature type="transmembrane region" description="Helical" evidence="1">
    <location>
        <begin position="63"/>
        <end position="82"/>
    </location>
</feature>
<feature type="transmembrane region" description="Helical" evidence="1">
    <location>
        <begin position="221"/>
        <end position="242"/>
    </location>
</feature>
<feature type="transmembrane region" description="Helical" evidence="1">
    <location>
        <begin position="21"/>
        <end position="43"/>
    </location>
</feature>
<reference evidence="2 3" key="1">
    <citation type="journal article" date="2016" name="Nat. Commun.">
        <title>Thousands of microbial genomes shed light on interconnected biogeochemical processes in an aquifer system.</title>
        <authorList>
            <person name="Anantharaman K."/>
            <person name="Brown C.T."/>
            <person name="Hug L.A."/>
            <person name="Sharon I."/>
            <person name="Castelle C.J."/>
            <person name="Probst A.J."/>
            <person name="Thomas B.C."/>
            <person name="Singh A."/>
            <person name="Wilkins M.J."/>
            <person name="Karaoz U."/>
            <person name="Brodie E.L."/>
            <person name="Williams K.H."/>
            <person name="Hubbard S.S."/>
            <person name="Banfield J.F."/>
        </authorList>
    </citation>
    <scope>NUCLEOTIDE SEQUENCE [LARGE SCALE GENOMIC DNA]</scope>
</reference>
<gene>
    <name evidence="2" type="ORF">A3D77_07245</name>
</gene>
<keyword evidence="1" id="KW-0472">Membrane</keyword>
<sequence length="507" mass="58359">MYTAIETFLNKKNRIQIIFSVLLWFLSIFSILVGVIKGGMPFWNDPARDLLLAVDNIRKLTLIGPPSGIPGIFYGPYWIWILSVPLLITRDPRFVVFFTLWIPYLILFPFIILKFKPFSHSLTRIGIISLFLVSYNQYGIFLWNPHLAPFLFLILFVVLFSMPFERKLRYFLGGLITGIIVTFHISFGLGILIAVSLYILTETLRTEFTGNRLLKDKLHKTAFKLILFVIGVIISFLPFLVFESRHGWMQGRAFFHAGSESLINNASVVSQKGLTGIQIIQTFLNVPQNLFSIHNNLFSIFFLIILISGVFIFHVHKTDKNIGHAHMLKFLSISLVIPMIIYLVSRNPVWEYHFIGFEMVIILISAIFLEKIKILRYIFIVWVIFLSFSSFIKTVDSLPGDPRLVSGLASKEDAVKVIKADAKNSSVVYFAYAPSLYTYDYDYLFKWLIPGKTFSILGATPIYLIIPKSSDAVTEDFINYRTPRGKYHTDKRWDLIDKTIILKRVKT</sequence>
<feature type="transmembrane region" description="Helical" evidence="1">
    <location>
        <begin position="444"/>
        <end position="466"/>
    </location>
</feature>
<feature type="transmembrane region" description="Helical" evidence="1">
    <location>
        <begin position="327"/>
        <end position="344"/>
    </location>
</feature>
<organism evidence="2 3">
    <name type="scientific">Candidatus Gottesmanbacteria bacterium RIFCSPHIGHO2_02_FULL_39_11</name>
    <dbReference type="NCBI Taxonomy" id="1798382"/>
    <lineage>
        <taxon>Bacteria</taxon>
        <taxon>Candidatus Gottesmaniibacteriota</taxon>
    </lineage>
</organism>
<evidence type="ECO:0000256" key="1">
    <source>
        <dbReference type="SAM" id="Phobius"/>
    </source>
</evidence>
<keyword evidence="1" id="KW-0812">Transmembrane</keyword>